<feature type="compositionally biased region" description="Low complexity" evidence="7">
    <location>
        <begin position="1355"/>
        <end position="1367"/>
    </location>
</feature>
<dbReference type="InterPro" id="IPR024298">
    <property type="entry name" value="Sec16_Sec23-bd"/>
</dbReference>
<feature type="region of interest" description="Disordered" evidence="7">
    <location>
        <begin position="1055"/>
        <end position="1117"/>
    </location>
</feature>
<feature type="region of interest" description="Disordered" evidence="7">
    <location>
        <begin position="1173"/>
        <end position="1231"/>
    </location>
</feature>
<name>A0ABP0UN34_9BRYO</name>
<dbReference type="Pfam" id="PF12932">
    <property type="entry name" value="Sec16"/>
    <property type="match status" value="1"/>
</dbReference>
<dbReference type="Proteomes" id="UP001497512">
    <property type="component" value="Chromosome 5"/>
</dbReference>
<organism evidence="10 11">
    <name type="scientific">Sphagnum troendelagicum</name>
    <dbReference type="NCBI Taxonomy" id="128251"/>
    <lineage>
        <taxon>Eukaryota</taxon>
        <taxon>Viridiplantae</taxon>
        <taxon>Streptophyta</taxon>
        <taxon>Embryophyta</taxon>
        <taxon>Bryophyta</taxon>
        <taxon>Sphagnophytina</taxon>
        <taxon>Sphagnopsida</taxon>
        <taxon>Sphagnales</taxon>
        <taxon>Sphagnaceae</taxon>
        <taxon>Sphagnum</taxon>
    </lineage>
</organism>
<feature type="region of interest" description="Disordered" evidence="7">
    <location>
        <begin position="1341"/>
        <end position="1434"/>
    </location>
</feature>
<keyword evidence="5 6" id="KW-0931">ER-Golgi transport</keyword>
<evidence type="ECO:0000256" key="3">
    <source>
        <dbReference type="ARBA" id="ARBA00022448"/>
    </source>
</evidence>
<protein>
    <recommendedName>
        <fullName evidence="6">Protein transport protein sec16</fullName>
    </recommendedName>
</protein>
<feature type="compositionally biased region" description="Basic and acidic residues" evidence="7">
    <location>
        <begin position="1100"/>
        <end position="1112"/>
    </location>
</feature>
<dbReference type="PANTHER" id="PTHR13402">
    <property type="entry name" value="RGPR-RELATED"/>
    <property type="match status" value="1"/>
</dbReference>
<feature type="domain" description="Sec16 central conserved" evidence="9">
    <location>
        <begin position="573"/>
        <end position="676"/>
    </location>
</feature>
<feature type="compositionally biased region" description="Low complexity" evidence="7">
    <location>
        <begin position="1"/>
        <end position="16"/>
    </location>
</feature>
<dbReference type="PANTHER" id="PTHR13402:SF6">
    <property type="entry name" value="SECRETORY 16, ISOFORM I"/>
    <property type="match status" value="1"/>
</dbReference>
<evidence type="ECO:0000256" key="4">
    <source>
        <dbReference type="ARBA" id="ARBA00022824"/>
    </source>
</evidence>
<evidence type="ECO:0000256" key="6">
    <source>
        <dbReference type="RuleBase" id="RU364101"/>
    </source>
</evidence>
<evidence type="ECO:0000259" key="9">
    <source>
        <dbReference type="Pfam" id="PF12932"/>
    </source>
</evidence>
<reference evidence="10" key="1">
    <citation type="submission" date="2024-02" db="EMBL/GenBank/DDBJ databases">
        <authorList>
            <consortium name="ELIXIR-Norway"/>
            <consortium name="Elixir Norway"/>
        </authorList>
    </citation>
    <scope>NUCLEOTIDE SEQUENCE</scope>
</reference>
<keyword evidence="6" id="KW-0333">Golgi apparatus</keyword>
<feature type="compositionally biased region" description="Polar residues" evidence="7">
    <location>
        <begin position="1187"/>
        <end position="1205"/>
    </location>
</feature>
<dbReference type="InterPro" id="IPR024340">
    <property type="entry name" value="Sec16_CCD"/>
</dbReference>
<evidence type="ECO:0000256" key="1">
    <source>
        <dbReference type="ARBA" id="ARBA00004240"/>
    </source>
</evidence>
<keyword evidence="3 6" id="KW-0813">Transport</keyword>
<feature type="domain" description="Sec16 Sec23-binding" evidence="8">
    <location>
        <begin position="741"/>
        <end position="1030"/>
    </location>
</feature>
<dbReference type="Gene3D" id="1.25.40.1030">
    <property type="match status" value="1"/>
</dbReference>
<comment type="subcellular location">
    <subcellularLocation>
        <location evidence="1">Endoplasmic reticulum</location>
    </subcellularLocation>
    <subcellularLocation>
        <location evidence="6">Golgi apparatus membrane</location>
    </subcellularLocation>
</comment>
<feature type="region of interest" description="Disordered" evidence="7">
    <location>
        <begin position="534"/>
        <end position="565"/>
    </location>
</feature>
<keyword evidence="4 6" id="KW-0256">Endoplasmic reticulum</keyword>
<comment type="similarity">
    <text evidence="2 6">Belongs to the SEC16 family.</text>
</comment>
<sequence length="1434" mass="154447">MMGLETGAAEGGDTTTSRSEDSMALLTAAACEEEAALLGLDDDHGVALIVPDSNGHLTEDEETCPAVMVEGGGLPEEHGGADGAGLVPAASSSSHWVEGQEGSMVQTKNWSDFNMVSGKSFGDQVGFGSFSDFLTELVVPDLEPLQKQPKGSLDSKEVSDVDFFEWRTDPLPETEFAGLVGTGGGGGLCGVETTSETRDGVGAGIGLQESPELGVVVGPQRYNHWNSVAGEEEEQQSVAVAAITKEVQQYQLFAAQQKGDEEGPQPTDSVEHAALGLQDHSQIAPAEPSGMENPYPGWYYDYQVSEWRQVEGGEGNPASATVNQEGNAFHNGEPDSSNLPISKNAAEQVGVGQSEVREEGWASNNGAMEAQQYPGWTWDYQAQMWVQVPEPWQDSTGSAQKYGGEGTWYEQQESWQQQQQQQQPQYFYSQQESLQKQQPQSFYEQQENLKQQSQFHGEGYAPNASYAQTYAQLPSQWQNEQQFMNPTPFPQMNGAQSWGVASADGHQGSVMTHMQPSNMIYNYTSSAQTFSYPQQPWGSGNAHHQYGPRSSQSSSPPRSLYEALQTSVGRPPHSLATFGFGGKLVTMKLKDPVTLHTSNGDQAIVSGQAWTPGPVQVQALNVYTGIANNWTGPLMGGGMSTKELYAWIDDCISSCSPQDSMRLLWGLLKIACQHYGKLRSLTVSSGISSKEEDGPEAALAKLLAASGANESAWTMGTLVYSQSLQLLPSEQQLQITALEMKKFLVAGKQKDALMCAQQGQLWGPALLLACQLGDKFYTETATEMAKAQFVEGSPLRTLCLLLAGQPADVFSGPGAKHTMDTTGSSNNLSQVGVGAMLEEWQENLAIMAANHTAGDDRVILHLGDCLWRARGEVNAAHICYLVADATLESYSQSARLCLIGADHCRNPRTYVTVDAIQASLRTEIFEYAKVLGNPQFVLLPFQPYKLVYAAMLAEAGKTAEALRYCQAVLKTLKTAGRSPDMEACRVAATDLEDCLRMHIQDAHGSNLAPGKLVGRLFSTLDRGISRMIGGPPPSTTAEVPGYGMQGVEERNLSNLVQPGSSRGQRPPVPMAPAASVATSMERLPKEPKRYMASRSYSEPDFSKSPKEGKAEGIPESPSRVAAGGYHLGRLGSSILQKAVGLVSFTSHTTKAKLGDTNKFRYDEKLKRWVEEGVELPPEEPLPPPPISSNFVASTSPETSHVTTQAISSKPGTPPIPPSSSTHSSRTRSHGVRSRYVDTFNTSASASASTLKPVLSPFVPAPIAGGGVTAMPTMFIPTPLPGPAMNETTNEIDNTTNDSTAFRSRDESTSVGTYLDTANSDNNITDTSHLPPPTSFTMLPGVPSSDSGFASPGHAPVSSSRRVPPTSSAEVRTRSASWDGYQTSFQPSHFPREEEDTYRAPYVPMDPSRDMLTQPYASSQGTESLAVEEMQEVEL</sequence>
<keyword evidence="11" id="KW-1185">Reference proteome</keyword>
<feature type="compositionally biased region" description="Low complexity" evidence="7">
    <location>
        <begin position="1071"/>
        <end position="1080"/>
    </location>
</feature>
<feature type="compositionally biased region" description="Polar residues" evidence="7">
    <location>
        <begin position="1373"/>
        <end position="1386"/>
    </location>
</feature>
<keyword evidence="6" id="KW-0472">Membrane</keyword>
<evidence type="ECO:0000256" key="5">
    <source>
        <dbReference type="ARBA" id="ARBA00022892"/>
    </source>
</evidence>
<feature type="region of interest" description="Disordered" evidence="7">
    <location>
        <begin position="311"/>
        <end position="341"/>
    </location>
</feature>
<evidence type="ECO:0000256" key="7">
    <source>
        <dbReference type="SAM" id="MobiDB-lite"/>
    </source>
</evidence>
<dbReference type="CDD" id="cd09233">
    <property type="entry name" value="ACE1-Sec16-like"/>
    <property type="match status" value="1"/>
</dbReference>
<proteinExistence type="inferred from homology"/>
<gene>
    <name evidence="10" type="ORF">CSSPTR1EN2_LOCUS17900</name>
</gene>
<evidence type="ECO:0000256" key="2">
    <source>
        <dbReference type="ARBA" id="ARBA00005927"/>
    </source>
</evidence>
<feature type="compositionally biased region" description="Low complexity" evidence="7">
    <location>
        <begin position="548"/>
        <end position="559"/>
    </location>
</feature>
<feature type="region of interest" description="Disordered" evidence="7">
    <location>
        <begin position="412"/>
        <end position="431"/>
    </location>
</feature>
<evidence type="ECO:0000313" key="11">
    <source>
        <dbReference type="Proteomes" id="UP001497512"/>
    </source>
</evidence>
<accession>A0ABP0UN34</accession>
<feature type="region of interest" description="Disordered" evidence="7">
    <location>
        <begin position="1"/>
        <end position="21"/>
    </location>
</feature>
<dbReference type="Pfam" id="PF12931">
    <property type="entry name" value="TPR_Sec16"/>
    <property type="match status" value="1"/>
</dbReference>
<keyword evidence="6" id="KW-0653">Protein transport</keyword>
<dbReference type="EMBL" id="OZ019897">
    <property type="protein sequence ID" value="CAK9225786.1"/>
    <property type="molecule type" value="Genomic_DNA"/>
</dbReference>
<evidence type="ECO:0000259" key="8">
    <source>
        <dbReference type="Pfam" id="PF12931"/>
    </source>
</evidence>
<evidence type="ECO:0000313" key="10">
    <source>
        <dbReference type="EMBL" id="CAK9225786.1"/>
    </source>
</evidence>